<dbReference type="AlphaFoldDB" id="A0A819VH63"/>
<sequence length="331" mass="38308">ADQQPSSNSTSSMILQTQEISNRQQFVPTQMLDNNNTNYNWLKQTNTLDSINTFMLPTLSTQTKKTTSLIGDVDNTNKKSKTNTQINIQNQKNDKEDDDIFRPAYFARRQNEKKETEKQFLNEIKLKQENQVEKYRIGELPDIQIRYSNVIIPLQALAQHDNHIARLLYASVFTSILNSLENKLSSNEYFNLIRTIQHCFDVMLSQSEIFYPLFVAALLDIILSKPEQIQISSQYISASTIASHLESIAKCYRSLANYDDVRGIFSQTSALNSYITALEQYPLTDEILNDSILELEHEFWTQSMLNRCNQLNNWTIMSKHIFIDNTTFDTL</sequence>
<comment type="caution">
    <text evidence="2">The sequence shown here is derived from an EMBL/GenBank/DDBJ whole genome shotgun (WGS) entry which is preliminary data.</text>
</comment>
<protein>
    <recommendedName>
        <fullName evidence="1">DNA-dependent protein kinase catalytic subunit CC5 domain-containing protein</fullName>
    </recommendedName>
</protein>
<feature type="non-terminal residue" evidence="2">
    <location>
        <position position="1"/>
    </location>
</feature>
<gene>
    <name evidence="2" type="ORF">FNK824_LOCUS31785</name>
</gene>
<dbReference type="InterPro" id="IPR045581">
    <property type="entry name" value="DNAPKcs_CC5"/>
</dbReference>
<accession>A0A819VH63</accession>
<organism evidence="2 3">
    <name type="scientific">Rotaria sordida</name>
    <dbReference type="NCBI Taxonomy" id="392033"/>
    <lineage>
        <taxon>Eukaryota</taxon>
        <taxon>Metazoa</taxon>
        <taxon>Spiralia</taxon>
        <taxon>Gnathifera</taxon>
        <taxon>Rotifera</taxon>
        <taxon>Eurotatoria</taxon>
        <taxon>Bdelloidea</taxon>
        <taxon>Philodinida</taxon>
        <taxon>Philodinidae</taxon>
        <taxon>Rotaria</taxon>
    </lineage>
</organism>
<evidence type="ECO:0000259" key="1">
    <source>
        <dbReference type="Pfam" id="PF19704"/>
    </source>
</evidence>
<dbReference type="GO" id="GO:0006303">
    <property type="term" value="P:double-strand break repair via nonhomologous end joining"/>
    <property type="evidence" value="ECO:0007669"/>
    <property type="project" value="InterPro"/>
</dbReference>
<feature type="domain" description="DNA-dependent protein kinase catalytic subunit CC5" evidence="1">
    <location>
        <begin position="73"/>
        <end position="248"/>
    </location>
</feature>
<proteinExistence type="predicted"/>
<dbReference type="EMBL" id="CAJOBE010010490">
    <property type="protein sequence ID" value="CAF4109608.1"/>
    <property type="molecule type" value="Genomic_DNA"/>
</dbReference>
<evidence type="ECO:0000313" key="3">
    <source>
        <dbReference type="Proteomes" id="UP000663874"/>
    </source>
</evidence>
<dbReference type="Proteomes" id="UP000663874">
    <property type="component" value="Unassembled WGS sequence"/>
</dbReference>
<reference evidence="2" key="1">
    <citation type="submission" date="2021-02" db="EMBL/GenBank/DDBJ databases">
        <authorList>
            <person name="Nowell W R."/>
        </authorList>
    </citation>
    <scope>NUCLEOTIDE SEQUENCE</scope>
</reference>
<name>A0A819VH63_9BILA</name>
<evidence type="ECO:0000313" key="2">
    <source>
        <dbReference type="EMBL" id="CAF4109608.1"/>
    </source>
</evidence>
<dbReference type="Pfam" id="PF19704">
    <property type="entry name" value="DNAPKcs_CC5"/>
    <property type="match status" value="1"/>
</dbReference>